<feature type="compositionally biased region" description="Polar residues" evidence="1">
    <location>
        <begin position="401"/>
        <end position="411"/>
    </location>
</feature>
<accession>A0A6L5XYW7</accession>
<dbReference type="RefSeq" id="WP_154519480.1">
    <property type="nucleotide sequence ID" value="NZ_VUMT01000013.1"/>
</dbReference>
<evidence type="ECO:0000256" key="1">
    <source>
        <dbReference type="SAM" id="MobiDB-lite"/>
    </source>
</evidence>
<feature type="region of interest" description="Disordered" evidence="1">
    <location>
        <begin position="268"/>
        <end position="307"/>
    </location>
</feature>
<feature type="compositionally biased region" description="Basic residues" evidence="1">
    <location>
        <begin position="344"/>
        <end position="400"/>
    </location>
</feature>
<name>A0A6L5XYW7_9FIRM</name>
<protein>
    <submittedName>
        <fullName evidence="2">Uncharacterized protein</fullName>
    </submittedName>
</protein>
<keyword evidence="3" id="KW-1185">Reference proteome</keyword>
<feature type="compositionally biased region" description="Basic residues" evidence="1">
    <location>
        <begin position="279"/>
        <end position="296"/>
    </location>
</feature>
<comment type="caution">
    <text evidence="2">The sequence shown here is derived from an EMBL/GenBank/DDBJ whole genome shotgun (WGS) entry which is preliminary data.</text>
</comment>
<organism evidence="2 3">
    <name type="scientific">Velocimicrobium porci</name>
    <dbReference type="NCBI Taxonomy" id="2606634"/>
    <lineage>
        <taxon>Bacteria</taxon>
        <taxon>Bacillati</taxon>
        <taxon>Bacillota</taxon>
        <taxon>Clostridia</taxon>
        <taxon>Lachnospirales</taxon>
        <taxon>Lachnospiraceae</taxon>
        <taxon>Velocimicrobium</taxon>
    </lineage>
</organism>
<dbReference type="EMBL" id="VUMT01000013">
    <property type="protein sequence ID" value="MSS64076.1"/>
    <property type="molecule type" value="Genomic_DNA"/>
</dbReference>
<feature type="region of interest" description="Disordered" evidence="1">
    <location>
        <begin position="188"/>
        <end position="220"/>
    </location>
</feature>
<sequence>MTKPNLSNNTSSKKNEPSKNIIISSKDVVVLKTNTGNKTPVSKKQEKKKVFFNSKKEEVQWTPKKEKVNKSVLTTKATIKQVISKTNVKNKHASISQLPIEKNKQTNSLSSWNKNNLFNHIRSEKKKALNPLSSLIPEKQTITEIINKQEAKRTLSFAKTLIASLNQATKRKSHTTGYYASLEKEKQLQEQEKQKRKKAELAEKTKKETNKKLETKQNYDKKHHIDFGKINATIHYRGTGSSNKSRNQTIRKPSLTYSGLIHPLEYHKPNLTKLSQPSKAKRSSSSKHKGKKKTKNTKSSEQKNDGFIGKFCSNIKSGLHTLKNKVNHAYHDTKSKVTNWFMSRKVKQKTKTKKSKTHKKNNTSKNHSHPHAIKVKVKNSQKKAHSAKPGKHHTIAKKPTVHSTHSSQSKANAKKATKNGHVIDNVQTALDFAGIVFDGADLVNAGIYYVRGKKLDATISALGSLPFVGETAKAGKYAIKLSKGAKLAKGTKYVAKVSKTEKDVVHIYKIGKDGKKLLKYKGTIQAIGKGSNRLKNSEKVLKKATEKGYHVVRNAPKVKKATKGTKKATSLEKGLKGVRGSKVKNSKKVAKKHKSGSGSVIKNIQSKSPQQLIEDGWEDITNPKMAANTNSREFYDPKSGLKIRFDKGVDGANGFEAVDHYHVMNPNYTNKKVDYYLDIDGKPVGKGSKASHIVIKGEE</sequence>
<dbReference type="CDD" id="cd20745">
    <property type="entry name" value="FIX_RhsA_AHH_HNH-like"/>
    <property type="match status" value="1"/>
</dbReference>
<evidence type="ECO:0000313" key="2">
    <source>
        <dbReference type="EMBL" id="MSS64076.1"/>
    </source>
</evidence>
<evidence type="ECO:0000313" key="3">
    <source>
        <dbReference type="Proteomes" id="UP000482209"/>
    </source>
</evidence>
<dbReference type="Proteomes" id="UP000482209">
    <property type="component" value="Unassembled WGS sequence"/>
</dbReference>
<dbReference type="AlphaFoldDB" id="A0A6L5XYW7"/>
<reference evidence="2 3" key="1">
    <citation type="submission" date="2019-08" db="EMBL/GenBank/DDBJ databases">
        <title>In-depth cultivation of the pig gut microbiome towards novel bacterial diversity and tailored functional studies.</title>
        <authorList>
            <person name="Wylensek D."/>
            <person name="Hitch T.C.A."/>
            <person name="Clavel T."/>
        </authorList>
    </citation>
    <scope>NUCLEOTIDE SEQUENCE [LARGE SCALE GENOMIC DNA]</scope>
    <source>
        <strain evidence="2 3">WCA-693-APC-MOT-I</strain>
    </source>
</reference>
<proteinExistence type="predicted"/>
<gene>
    <name evidence="2" type="ORF">FYJ58_09345</name>
</gene>
<feature type="region of interest" description="Disordered" evidence="1">
    <location>
        <begin position="340"/>
        <end position="418"/>
    </location>
</feature>